<gene>
    <name evidence="3" type="ORF">CIN_08720</name>
</gene>
<proteinExistence type="predicted"/>
<keyword evidence="1" id="KW-0472">Membrane</keyword>
<dbReference type="Proteomes" id="UP000005939">
    <property type="component" value="Unassembled WGS sequence"/>
</dbReference>
<dbReference type="PATRIC" id="fig|1088868.3.peg.873"/>
<dbReference type="REBASE" id="44962">
    <property type="entry name" value="CinA911Mrr2P"/>
</dbReference>
<dbReference type="InterPro" id="IPR011856">
    <property type="entry name" value="tRNA_endonuc-like_dom_sf"/>
</dbReference>
<dbReference type="GO" id="GO:0009307">
    <property type="term" value="P:DNA restriction-modification system"/>
    <property type="evidence" value="ECO:0007669"/>
    <property type="project" value="InterPro"/>
</dbReference>
<dbReference type="Pfam" id="PF04471">
    <property type="entry name" value="Mrr_cat"/>
    <property type="match status" value="1"/>
</dbReference>
<dbReference type="SUPFAM" id="SSF52980">
    <property type="entry name" value="Restriction endonuclease-like"/>
    <property type="match status" value="1"/>
</dbReference>
<evidence type="ECO:0000313" key="4">
    <source>
        <dbReference type="Proteomes" id="UP000005939"/>
    </source>
</evidence>
<dbReference type="InterPro" id="IPR011335">
    <property type="entry name" value="Restrct_endonuc-II-like"/>
</dbReference>
<organism evidence="3 4">
    <name type="scientific">Commensalibacter intestini A911</name>
    <dbReference type="NCBI Taxonomy" id="1088868"/>
    <lineage>
        <taxon>Bacteria</taxon>
        <taxon>Pseudomonadati</taxon>
        <taxon>Pseudomonadota</taxon>
        <taxon>Alphaproteobacteria</taxon>
        <taxon>Acetobacterales</taxon>
        <taxon>Acetobacteraceae</taxon>
    </lineage>
</organism>
<dbReference type="STRING" id="1088868.CIN_08720"/>
<dbReference type="PANTHER" id="PTHR30015:SF6">
    <property type="entry name" value="SLL1429 PROTEIN"/>
    <property type="match status" value="1"/>
</dbReference>
<dbReference type="eggNOG" id="COG1787">
    <property type="taxonomic scope" value="Bacteria"/>
</dbReference>
<dbReference type="PANTHER" id="PTHR30015">
    <property type="entry name" value="MRR RESTRICTION SYSTEM PROTEIN"/>
    <property type="match status" value="1"/>
</dbReference>
<keyword evidence="1" id="KW-0812">Transmembrane</keyword>
<reference evidence="3 4" key="1">
    <citation type="submission" date="2011-10" db="EMBL/GenBank/DDBJ databases">
        <title>Genome Sequence of Commensalibacter intestini A911, isolated from Drosophila gut.</title>
        <authorList>
            <person name="Lee W.-J."/>
            <person name="Kim E.-K."/>
        </authorList>
    </citation>
    <scope>NUCLEOTIDE SEQUENCE [LARGE SCALE GENOMIC DNA]</scope>
    <source>
        <strain evidence="3 4">A911</strain>
    </source>
</reference>
<dbReference type="InterPro" id="IPR007560">
    <property type="entry name" value="Restrct_endonuc_IV_Mrr"/>
</dbReference>
<evidence type="ECO:0000259" key="2">
    <source>
        <dbReference type="Pfam" id="PF04471"/>
    </source>
</evidence>
<keyword evidence="1" id="KW-1133">Transmembrane helix</keyword>
<dbReference type="InterPro" id="IPR052906">
    <property type="entry name" value="Type_IV_Methyl-Rstrct_Enzyme"/>
</dbReference>
<dbReference type="GO" id="GO:0003677">
    <property type="term" value="F:DNA binding"/>
    <property type="evidence" value="ECO:0007669"/>
    <property type="project" value="InterPro"/>
</dbReference>
<dbReference type="AlphaFoldDB" id="G6EZK2"/>
<accession>G6EZK2</accession>
<dbReference type="EMBL" id="AGFR01000003">
    <property type="protein sequence ID" value="EHD14940.1"/>
    <property type="molecule type" value="Genomic_DNA"/>
</dbReference>
<protein>
    <recommendedName>
        <fullName evidence="2">Restriction endonuclease type IV Mrr domain-containing protein</fullName>
    </recommendedName>
</protein>
<comment type="caution">
    <text evidence="3">The sequence shown here is derived from an EMBL/GenBank/DDBJ whole genome shotgun (WGS) entry which is preliminary data.</text>
</comment>
<evidence type="ECO:0000256" key="1">
    <source>
        <dbReference type="SAM" id="Phobius"/>
    </source>
</evidence>
<sequence length="466" mass="53030">MVYNDEKIISFLFLCSLIFSPICLAEIKTLNQSEIWSSSVNNQNNQFVITGSENNAKVSLILTPNQPAYLQIIFPQAGYNFDDNTIVTFAVSKYNIKLTKNLSNTNSQICIFEYVFKGNELTKFIHELTSKKEADIELNDRMTSISLNGTSRSISAVLKYIEDNHISSIPDPFHTNDISVATTPVSNDTVPQIQNTIQNDQKTNGKSDSQIFYMIGYAVAFFVIYKIIIKPIIAYRTKRKNIEYHSNQMHLALTLCKNEIAEQSQKLYIKREQLIYYDDYGTIKNEKWIKEIFNFINSRIMPILLNNNLNMYYSNLKDDIINLINIAATTKQTISPEIKRQLAQETDVYHPNMDPFDYEIFCAKQLREIGWEATATQRSGDQGADVVATKNGIKLVLQCKLYSKPVGNTAIQEINTAKIFYHAHYAAVVSNADFTIGARQIASSTKTSLLHHDELQSYAMSLISEL</sequence>
<dbReference type="GO" id="GO:0015666">
    <property type="term" value="F:restriction endodeoxyribonuclease activity"/>
    <property type="evidence" value="ECO:0007669"/>
    <property type="project" value="TreeGrafter"/>
</dbReference>
<name>G6EZK2_9PROT</name>
<feature type="transmembrane region" description="Helical" evidence="1">
    <location>
        <begin position="211"/>
        <end position="229"/>
    </location>
</feature>
<evidence type="ECO:0000313" key="3">
    <source>
        <dbReference type="EMBL" id="EHD14940.1"/>
    </source>
</evidence>
<dbReference type="Gene3D" id="3.40.1350.10">
    <property type="match status" value="1"/>
</dbReference>
<feature type="domain" description="Restriction endonuclease type IV Mrr" evidence="2">
    <location>
        <begin position="352"/>
        <end position="457"/>
    </location>
</feature>